<accession>A0ABD7TZ96</accession>
<name>A0ABD7TZ96_9STAP</name>
<dbReference type="PANTHER" id="PTHR13696">
    <property type="entry name" value="P-LOOP CONTAINING NUCLEOSIDE TRIPHOSPHATE HYDROLASE"/>
    <property type="match status" value="1"/>
</dbReference>
<dbReference type="Pfam" id="PF13614">
    <property type="entry name" value="AAA_31"/>
    <property type="match status" value="1"/>
</dbReference>
<dbReference type="CDD" id="cd02042">
    <property type="entry name" value="ParAB_family"/>
    <property type="match status" value="1"/>
</dbReference>
<dbReference type="Gene3D" id="3.40.50.300">
    <property type="entry name" value="P-loop containing nucleotide triphosphate hydrolases"/>
    <property type="match status" value="1"/>
</dbReference>
<evidence type="ECO:0000259" key="1">
    <source>
        <dbReference type="Pfam" id="PF13614"/>
    </source>
</evidence>
<evidence type="ECO:0000313" key="3">
    <source>
        <dbReference type="Proteomes" id="UP001065705"/>
    </source>
</evidence>
<dbReference type="EMBL" id="CP094810">
    <property type="protein sequence ID" value="UXU58442.1"/>
    <property type="molecule type" value="Genomic_DNA"/>
</dbReference>
<dbReference type="InterPro" id="IPR025669">
    <property type="entry name" value="AAA_dom"/>
</dbReference>
<sequence length="272" mass="31278">MEIITFAAIKGGVGKTTLSYNFAEYLADSGAKVLMIDLDHQCNLSQILGVYDQKNTVLSIFEKIESLHINEQVKIHHISDNIDLISGFLRLDEYEKHMSTTDGKDMQLYMWLDDYYEAYHIDQYDYIIIDTHPDFSTSTRNAIVVSHKVISPNKPSGFSDDSNANIEYRINKLKKELIDFKTRESYVTAELFYVGNMVKHNTKSSIAFKTAIEQDPKFITYFPDKELITRSVLEKTPIVALQKDSKLYAKEKNFFDQFSESCKAIQDASIDK</sequence>
<evidence type="ECO:0000313" key="2">
    <source>
        <dbReference type="EMBL" id="UXU58442.1"/>
    </source>
</evidence>
<organism evidence="2 3">
    <name type="scientific">Staphylococcus agnetis</name>
    <dbReference type="NCBI Taxonomy" id="985762"/>
    <lineage>
        <taxon>Bacteria</taxon>
        <taxon>Bacillati</taxon>
        <taxon>Bacillota</taxon>
        <taxon>Bacilli</taxon>
        <taxon>Bacillales</taxon>
        <taxon>Staphylococcaceae</taxon>
        <taxon>Staphylococcus</taxon>
    </lineage>
</organism>
<geneLocation type="plasmid" evidence="2 3">
    <name>unnamed</name>
</geneLocation>
<dbReference type="InterPro" id="IPR027417">
    <property type="entry name" value="P-loop_NTPase"/>
</dbReference>
<dbReference type="InterPro" id="IPR050678">
    <property type="entry name" value="DNA_Partitioning_ATPase"/>
</dbReference>
<reference evidence="2" key="1">
    <citation type="submission" date="2022-03" db="EMBL/GenBank/DDBJ databases">
        <title>Comparative Genomics of East African Camel-Associated Staphylococcaceae spp.: Diversity and Inheritance of Traits Involved in Host-Pathogen Interactions.</title>
        <authorList>
            <person name="Akarsu H."/>
            <person name="Liljander A."/>
            <person name="Younan M."/>
            <person name="Brodard I."/>
            <person name="Glucks I."/>
            <person name="Labroussaa F."/>
            <person name="Overesch G."/>
            <person name="Kuhnert P."/>
            <person name="Perreten V."/>
            <person name="Drexler J.F."/>
            <person name="Corman V.M."/>
            <person name="Falquet L."/>
            <person name="Jores J."/>
        </authorList>
    </citation>
    <scope>NUCLEOTIDE SEQUENCE</scope>
    <source>
        <strain evidence="2">IVB6197</strain>
        <plasmid evidence="2">unnamed</plasmid>
    </source>
</reference>
<protein>
    <submittedName>
        <fullName evidence="2">ParA family protein</fullName>
    </submittedName>
</protein>
<proteinExistence type="predicted"/>
<dbReference type="SUPFAM" id="SSF52540">
    <property type="entry name" value="P-loop containing nucleoside triphosphate hydrolases"/>
    <property type="match status" value="1"/>
</dbReference>
<dbReference type="AlphaFoldDB" id="A0ABD7TZ96"/>
<dbReference type="RefSeq" id="WP_262626853.1">
    <property type="nucleotide sequence ID" value="NZ_CP094810.1"/>
</dbReference>
<dbReference type="Proteomes" id="UP001065705">
    <property type="component" value="Plasmid unnamed"/>
</dbReference>
<feature type="domain" description="AAA" evidence="1">
    <location>
        <begin position="1"/>
        <end position="176"/>
    </location>
</feature>
<dbReference type="PANTHER" id="PTHR13696:SF99">
    <property type="entry name" value="COBYRINIC ACID AC-DIAMIDE SYNTHASE"/>
    <property type="match status" value="1"/>
</dbReference>
<gene>
    <name evidence="2" type="ORF">MUA95_12100</name>
</gene>
<keyword evidence="2" id="KW-0614">Plasmid</keyword>